<dbReference type="PANTHER" id="PTHR13696:SF99">
    <property type="entry name" value="COBYRINIC ACID AC-DIAMIDE SYNTHASE"/>
    <property type="match status" value="1"/>
</dbReference>
<organism evidence="2 3">
    <name type="scientific">Streptomyces lunalinharesii</name>
    <dbReference type="NCBI Taxonomy" id="333384"/>
    <lineage>
        <taxon>Bacteria</taxon>
        <taxon>Bacillati</taxon>
        <taxon>Actinomycetota</taxon>
        <taxon>Actinomycetes</taxon>
        <taxon>Kitasatosporales</taxon>
        <taxon>Streptomycetaceae</taxon>
        <taxon>Streptomyces</taxon>
    </lineage>
</organism>
<accession>A0ABP6F908</accession>
<feature type="domain" description="CobQ/CobB/MinD/ParA nucleotide binding" evidence="1">
    <location>
        <begin position="14"/>
        <end position="238"/>
    </location>
</feature>
<dbReference type="Proteomes" id="UP001500994">
    <property type="component" value="Unassembled WGS sequence"/>
</dbReference>
<name>A0ABP6F908_9ACTN</name>
<dbReference type="EMBL" id="BAAARK010000040">
    <property type="protein sequence ID" value="GAA2686903.1"/>
    <property type="molecule type" value="Genomic_DNA"/>
</dbReference>
<keyword evidence="3" id="KW-1185">Reference proteome</keyword>
<evidence type="ECO:0000313" key="2">
    <source>
        <dbReference type="EMBL" id="GAA2686903.1"/>
    </source>
</evidence>
<dbReference type="Gene3D" id="3.40.50.300">
    <property type="entry name" value="P-loop containing nucleotide triphosphate hydrolases"/>
    <property type="match status" value="1"/>
</dbReference>
<evidence type="ECO:0000313" key="3">
    <source>
        <dbReference type="Proteomes" id="UP001500994"/>
    </source>
</evidence>
<dbReference type="InterPro" id="IPR002586">
    <property type="entry name" value="CobQ/CobB/MinD/ParA_Nub-bd_dom"/>
</dbReference>
<dbReference type="InterPro" id="IPR050678">
    <property type="entry name" value="DNA_Partitioning_ATPase"/>
</dbReference>
<dbReference type="InterPro" id="IPR027417">
    <property type="entry name" value="P-loop_NTPase"/>
</dbReference>
<gene>
    <name evidence="2" type="ORF">GCM10009864_70720</name>
</gene>
<dbReference type="Pfam" id="PF01656">
    <property type="entry name" value="CbiA"/>
    <property type="match status" value="1"/>
</dbReference>
<sequence>MWGIGGVWIGLGKGKGGAGCTTSALELAYAATQRGRRVALLELDPQGNATDVVEPTTRAVGIKDALASLAPTGGQPRPAPLPLAEVLVPTAWERLLVAPADRYLGNRAVDITPEGISALRNARLSGELEGIVDDVIIDLPRDIGKLSATGLLGMEYLFVAARATVWGAQGAEEMRYTASRVTQKGNPELSVAGVIVTEYDASKDSVRVLGEMRTLFKEALIEPPIPRRSRVREAIESYHTPCREYGGADLEEVADRYQKIYDDLLKKVEGK</sequence>
<dbReference type="PANTHER" id="PTHR13696">
    <property type="entry name" value="P-LOOP CONTAINING NUCLEOSIDE TRIPHOSPHATE HYDROLASE"/>
    <property type="match status" value="1"/>
</dbReference>
<comment type="caution">
    <text evidence="2">The sequence shown here is derived from an EMBL/GenBank/DDBJ whole genome shotgun (WGS) entry which is preliminary data.</text>
</comment>
<proteinExistence type="predicted"/>
<dbReference type="SUPFAM" id="SSF52540">
    <property type="entry name" value="P-loop containing nucleoside triphosphate hydrolases"/>
    <property type="match status" value="1"/>
</dbReference>
<protein>
    <submittedName>
        <fullName evidence="2">ParA family protein</fullName>
    </submittedName>
</protein>
<evidence type="ECO:0000259" key="1">
    <source>
        <dbReference type="Pfam" id="PF01656"/>
    </source>
</evidence>
<reference evidence="3" key="1">
    <citation type="journal article" date="2019" name="Int. J. Syst. Evol. Microbiol.">
        <title>The Global Catalogue of Microorganisms (GCM) 10K type strain sequencing project: providing services to taxonomists for standard genome sequencing and annotation.</title>
        <authorList>
            <consortium name="The Broad Institute Genomics Platform"/>
            <consortium name="The Broad Institute Genome Sequencing Center for Infectious Disease"/>
            <person name="Wu L."/>
            <person name="Ma J."/>
        </authorList>
    </citation>
    <scope>NUCLEOTIDE SEQUENCE [LARGE SCALE GENOMIC DNA]</scope>
    <source>
        <strain evidence="3">JCM 16374</strain>
    </source>
</reference>